<accession>A0A2H3J0P0</accession>
<evidence type="ECO:0000256" key="1">
    <source>
        <dbReference type="SAM" id="MobiDB-lite"/>
    </source>
</evidence>
<sequence>MRAQRGSRPDDKSQRSVQVRAPTQAPLKSPTWGNEEDDGPTAHPTAQARGDPAPPRVPPLQTTAHGGADRLTNRALGLDDPQLHPAPRAFLLRRTNARGIAPTPAPVTRATAQALGAHGGTIRLNNWDLRRCPGLTTKHPRPSIDPRGNPARAPIERGAASAHATPAAQALGPITGIGHPSPNAHPAGHLRQRRDHGQRSRTSGRPYGKGNRPSLYRHSRKPQPPAPPAYQTHKGGQRHIVAKATRRAPSRTAAPPLYQTRHPFRRPRPNRTRSRHAARQRGSPGGGHSENTPLGPTAW</sequence>
<organism evidence="2 3">
    <name type="scientific">Wolfiporia cocos (strain MD-104)</name>
    <name type="common">Brown rot fungus</name>
    <dbReference type="NCBI Taxonomy" id="742152"/>
    <lineage>
        <taxon>Eukaryota</taxon>
        <taxon>Fungi</taxon>
        <taxon>Dikarya</taxon>
        <taxon>Basidiomycota</taxon>
        <taxon>Agaricomycotina</taxon>
        <taxon>Agaricomycetes</taxon>
        <taxon>Polyporales</taxon>
        <taxon>Phaeolaceae</taxon>
        <taxon>Wolfiporia</taxon>
    </lineage>
</organism>
<dbReference type="AlphaFoldDB" id="A0A2H3J0P0"/>
<feature type="compositionally biased region" description="Basic residues" evidence="1">
    <location>
        <begin position="235"/>
        <end position="249"/>
    </location>
</feature>
<reference evidence="2 3" key="1">
    <citation type="journal article" date="2012" name="Science">
        <title>The Paleozoic origin of enzymatic lignin decomposition reconstructed from 31 fungal genomes.</title>
        <authorList>
            <person name="Floudas D."/>
            <person name="Binder M."/>
            <person name="Riley R."/>
            <person name="Barry K."/>
            <person name="Blanchette R.A."/>
            <person name="Henrissat B."/>
            <person name="Martinez A.T."/>
            <person name="Otillar R."/>
            <person name="Spatafora J.W."/>
            <person name="Yadav J.S."/>
            <person name="Aerts A."/>
            <person name="Benoit I."/>
            <person name="Boyd A."/>
            <person name="Carlson A."/>
            <person name="Copeland A."/>
            <person name="Coutinho P.M."/>
            <person name="de Vries R.P."/>
            <person name="Ferreira P."/>
            <person name="Findley K."/>
            <person name="Foster B."/>
            <person name="Gaskell J."/>
            <person name="Glotzer D."/>
            <person name="Gorecki P."/>
            <person name="Heitman J."/>
            <person name="Hesse C."/>
            <person name="Hori C."/>
            <person name="Igarashi K."/>
            <person name="Jurgens J.A."/>
            <person name="Kallen N."/>
            <person name="Kersten P."/>
            <person name="Kohler A."/>
            <person name="Kuees U."/>
            <person name="Kumar T.K.A."/>
            <person name="Kuo A."/>
            <person name="LaButti K."/>
            <person name="Larrondo L.F."/>
            <person name="Lindquist E."/>
            <person name="Ling A."/>
            <person name="Lombard V."/>
            <person name="Lucas S."/>
            <person name="Lundell T."/>
            <person name="Martin R."/>
            <person name="McLaughlin D.J."/>
            <person name="Morgenstern I."/>
            <person name="Morin E."/>
            <person name="Murat C."/>
            <person name="Nagy L.G."/>
            <person name="Nolan M."/>
            <person name="Ohm R.A."/>
            <person name="Patyshakuliyeva A."/>
            <person name="Rokas A."/>
            <person name="Ruiz-Duenas F.J."/>
            <person name="Sabat G."/>
            <person name="Salamov A."/>
            <person name="Samejima M."/>
            <person name="Schmutz J."/>
            <person name="Slot J.C."/>
            <person name="St John F."/>
            <person name="Stenlid J."/>
            <person name="Sun H."/>
            <person name="Sun S."/>
            <person name="Syed K."/>
            <person name="Tsang A."/>
            <person name="Wiebenga A."/>
            <person name="Young D."/>
            <person name="Pisabarro A."/>
            <person name="Eastwood D.C."/>
            <person name="Martin F."/>
            <person name="Cullen D."/>
            <person name="Grigoriev I.V."/>
            <person name="Hibbett D.S."/>
        </authorList>
    </citation>
    <scope>NUCLEOTIDE SEQUENCE [LARGE SCALE GENOMIC DNA]</scope>
    <source>
        <strain evidence="2 3">MD-104</strain>
    </source>
</reference>
<name>A0A2H3J0P0_WOLCO</name>
<feature type="compositionally biased region" description="Basic residues" evidence="1">
    <location>
        <begin position="262"/>
        <end position="279"/>
    </location>
</feature>
<feature type="region of interest" description="Disordered" evidence="1">
    <location>
        <begin position="1"/>
        <end position="83"/>
    </location>
</feature>
<evidence type="ECO:0000313" key="2">
    <source>
        <dbReference type="EMBL" id="PCH35820.1"/>
    </source>
</evidence>
<dbReference type="EMBL" id="KB467855">
    <property type="protein sequence ID" value="PCH35820.1"/>
    <property type="molecule type" value="Genomic_DNA"/>
</dbReference>
<protein>
    <submittedName>
        <fullName evidence="2">Uncharacterized protein</fullName>
    </submittedName>
</protein>
<keyword evidence="3" id="KW-1185">Reference proteome</keyword>
<evidence type="ECO:0000313" key="3">
    <source>
        <dbReference type="Proteomes" id="UP000218811"/>
    </source>
</evidence>
<feature type="compositionally biased region" description="Polar residues" evidence="1">
    <location>
        <begin position="289"/>
        <end position="299"/>
    </location>
</feature>
<gene>
    <name evidence="2" type="ORF">WOLCODRAFT_159456</name>
</gene>
<feature type="compositionally biased region" description="Low complexity" evidence="1">
    <location>
        <begin position="159"/>
        <end position="170"/>
    </location>
</feature>
<dbReference type="Proteomes" id="UP000218811">
    <property type="component" value="Unassembled WGS sequence"/>
</dbReference>
<proteinExistence type="predicted"/>
<feature type="region of interest" description="Disordered" evidence="1">
    <location>
        <begin position="136"/>
        <end position="299"/>
    </location>
</feature>